<dbReference type="Pfam" id="PF25919">
    <property type="entry name" value="BSH_CusB"/>
    <property type="match status" value="1"/>
</dbReference>
<evidence type="ECO:0000256" key="3">
    <source>
        <dbReference type="SAM" id="SignalP"/>
    </source>
</evidence>
<feature type="domain" description="C2H2-type" evidence="4">
    <location>
        <begin position="100"/>
        <end position="121"/>
    </location>
</feature>
<dbReference type="InterPro" id="IPR006143">
    <property type="entry name" value="RND_pump_MFP"/>
</dbReference>
<dbReference type="PANTHER" id="PTHR30097">
    <property type="entry name" value="CATION EFFLUX SYSTEM PROTEIN CUSB"/>
    <property type="match status" value="1"/>
</dbReference>
<organism evidence="5 6">
    <name type="scientific">Rhodocytophaga aerolata</name>
    <dbReference type="NCBI Taxonomy" id="455078"/>
    <lineage>
        <taxon>Bacteria</taxon>
        <taxon>Pseudomonadati</taxon>
        <taxon>Bacteroidota</taxon>
        <taxon>Cytophagia</taxon>
        <taxon>Cytophagales</taxon>
        <taxon>Rhodocytophagaceae</taxon>
        <taxon>Rhodocytophaga</taxon>
    </lineage>
</organism>
<dbReference type="Pfam" id="PF25869">
    <property type="entry name" value="3HB_CusB"/>
    <property type="match status" value="1"/>
</dbReference>
<feature type="signal peptide" evidence="3">
    <location>
        <begin position="1"/>
        <end position="21"/>
    </location>
</feature>
<dbReference type="InterPro" id="IPR013087">
    <property type="entry name" value="Znf_C2H2_type"/>
</dbReference>
<dbReference type="NCBIfam" id="TIGR01730">
    <property type="entry name" value="RND_mfp"/>
    <property type="match status" value="1"/>
</dbReference>
<name>A0ABT8RC13_9BACT</name>
<dbReference type="InterPro" id="IPR058627">
    <property type="entry name" value="MdtA-like_C"/>
</dbReference>
<dbReference type="Gene3D" id="6.10.140.730">
    <property type="match status" value="1"/>
</dbReference>
<dbReference type="InterPro" id="IPR058791">
    <property type="entry name" value="3HB_CusB"/>
</dbReference>
<dbReference type="InterPro" id="IPR051909">
    <property type="entry name" value="MFP_Cation_Efflux"/>
</dbReference>
<dbReference type="EMBL" id="JAUKPO010000017">
    <property type="protein sequence ID" value="MDO1449231.1"/>
    <property type="molecule type" value="Genomic_DNA"/>
</dbReference>
<keyword evidence="2" id="KW-0813">Transport</keyword>
<dbReference type="Pfam" id="PF25967">
    <property type="entry name" value="RND-MFP_C"/>
    <property type="match status" value="1"/>
</dbReference>
<dbReference type="InterPro" id="IPR058792">
    <property type="entry name" value="Beta-barrel_RND_2"/>
</dbReference>
<dbReference type="InterPro" id="IPR058790">
    <property type="entry name" value="BSH_CusB"/>
</dbReference>
<comment type="caution">
    <text evidence="5">The sequence shown here is derived from an EMBL/GenBank/DDBJ whole genome shotgun (WGS) entry which is preliminary data.</text>
</comment>
<dbReference type="Gene3D" id="2.40.30.170">
    <property type="match status" value="1"/>
</dbReference>
<evidence type="ECO:0000313" key="5">
    <source>
        <dbReference type="EMBL" id="MDO1449231.1"/>
    </source>
</evidence>
<keyword evidence="3" id="KW-0732">Signal</keyword>
<keyword evidence="6" id="KW-1185">Reference proteome</keyword>
<protein>
    <submittedName>
        <fullName evidence="5">Efflux RND transporter periplasmic adaptor subunit</fullName>
    </submittedName>
</protein>
<evidence type="ECO:0000259" key="4">
    <source>
        <dbReference type="PROSITE" id="PS00028"/>
    </source>
</evidence>
<accession>A0ABT8RC13</accession>
<dbReference type="PROSITE" id="PS00028">
    <property type="entry name" value="ZINC_FINGER_C2H2_1"/>
    <property type="match status" value="1"/>
</dbReference>
<dbReference type="Proteomes" id="UP001168528">
    <property type="component" value="Unassembled WGS sequence"/>
</dbReference>
<dbReference type="Pfam" id="PF25954">
    <property type="entry name" value="Beta-barrel_RND_2"/>
    <property type="match status" value="1"/>
</dbReference>
<dbReference type="PANTHER" id="PTHR30097:SF4">
    <property type="entry name" value="SLR6042 PROTEIN"/>
    <property type="match status" value="1"/>
</dbReference>
<evidence type="ECO:0000313" key="6">
    <source>
        <dbReference type="Proteomes" id="UP001168528"/>
    </source>
</evidence>
<evidence type="ECO:0000256" key="1">
    <source>
        <dbReference type="ARBA" id="ARBA00009477"/>
    </source>
</evidence>
<gene>
    <name evidence="5" type="ORF">Q0590_23340</name>
</gene>
<comment type="similarity">
    <text evidence="1">Belongs to the membrane fusion protein (MFP) (TC 8.A.1) family.</text>
</comment>
<feature type="chain" id="PRO_5045527223" evidence="3">
    <location>
        <begin position="22"/>
        <end position="446"/>
    </location>
</feature>
<sequence>MERLKKYTLCILTLLSMFSWSCNREQGHDHTNQTGQEEAYYTCPMHPTVRSEEPGSCPVCGMDLVKKNAQNATPQANRQEESYYTCPMHPTVRSQTAGNCPICGMDLVKKEAGQSHENMIHLTERQQLLINLGTDTAGVKNMHENNLLLGTVAQDEKSVQVISARVRGRIEKLYVRNPGERINKGQLLYALYSEELLAVQTDFIQSLKQSQKFASQKEILDQLIEAARNKLLLWGMSEKQIAELSKAGKPSPYSSFYSQASGYLADLKITEGVYVEEGMPLFEIANLSSLWIEAQVYPQEFTILKQNPTLIAEFESLPGKKYTAKPVFSAPALEENQKIGLVRFAIQNPDEQIKPGMMAYIRLSHGGKEALVIPKSALLLEQMKIVWVEGEKGMFERRMVTTGIENKREVEILSGIEAGERVVSSGAYLLNSEFVLQQGGAQKHTH</sequence>
<proteinExistence type="inferred from homology"/>
<dbReference type="InterPro" id="IPR045800">
    <property type="entry name" value="HMBD"/>
</dbReference>
<dbReference type="Pfam" id="PF19335">
    <property type="entry name" value="HMBD"/>
    <property type="match status" value="2"/>
</dbReference>
<dbReference type="SUPFAM" id="SSF111369">
    <property type="entry name" value="HlyD-like secretion proteins"/>
    <property type="match status" value="1"/>
</dbReference>
<reference evidence="5" key="1">
    <citation type="submission" date="2023-07" db="EMBL/GenBank/DDBJ databases">
        <title>The genome sequence of Rhodocytophaga aerolata KACC 12507.</title>
        <authorList>
            <person name="Zhang X."/>
        </authorList>
    </citation>
    <scope>NUCLEOTIDE SEQUENCE</scope>
    <source>
        <strain evidence="5">KACC 12507</strain>
    </source>
</reference>
<dbReference type="RefSeq" id="WP_302040033.1">
    <property type="nucleotide sequence ID" value="NZ_JAUKPO010000017.1"/>
</dbReference>
<evidence type="ECO:0000256" key="2">
    <source>
        <dbReference type="ARBA" id="ARBA00022448"/>
    </source>
</evidence>
<dbReference type="Gene3D" id="2.40.420.20">
    <property type="match status" value="1"/>
</dbReference>